<organism evidence="1">
    <name type="scientific">Rhizophora mucronata</name>
    <name type="common">Asiatic mangrove</name>
    <dbReference type="NCBI Taxonomy" id="61149"/>
    <lineage>
        <taxon>Eukaryota</taxon>
        <taxon>Viridiplantae</taxon>
        <taxon>Streptophyta</taxon>
        <taxon>Embryophyta</taxon>
        <taxon>Tracheophyta</taxon>
        <taxon>Spermatophyta</taxon>
        <taxon>Magnoliopsida</taxon>
        <taxon>eudicotyledons</taxon>
        <taxon>Gunneridae</taxon>
        <taxon>Pentapetalae</taxon>
        <taxon>rosids</taxon>
        <taxon>fabids</taxon>
        <taxon>Malpighiales</taxon>
        <taxon>Rhizophoraceae</taxon>
        <taxon>Rhizophora</taxon>
    </lineage>
</organism>
<dbReference type="EMBL" id="GGEC01067499">
    <property type="protein sequence ID" value="MBX47983.1"/>
    <property type="molecule type" value="Transcribed_RNA"/>
</dbReference>
<dbReference type="AlphaFoldDB" id="A0A2P2NZT9"/>
<evidence type="ECO:0000313" key="1">
    <source>
        <dbReference type="EMBL" id="MBX47983.1"/>
    </source>
</evidence>
<name>A0A2P2NZT9_RHIMU</name>
<reference evidence="1" key="1">
    <citation type="submission" date="2018-02" db="EMBL/GenBank/DDBJ databases">
        <title>Rhizophora mucronata_Transcriptome.</title>
        <authorList>
            <person name="Meera S.P."/>
            <person name="Sreeshan A."/>
            <person name="Augustine A."/>
        </authorList>
    </citation>
    <scope>NUCLEOTIDE SEQUENCE</scope>
    <source>
        <tissue evidence="1">Leaf</tissue>
    </source>
</reference>
<accession>A0A2P2NZT9</accession>
<proteinExistence type="predicted"/>
<protein>
    <submittedName>
        <fullName evidence="1">Uncharacterized protein</fullName>
    </submittedName>
</protein>
<sequence>MKDLTWITNILLQDNKSLH</sequence>